<sequence length="79" mass="8924">MSLLHIPSKDDFLLSAGEGGCIDIWKLEADANLVHKFSMKVPVQSIWSISALRNGDFAIASRFLLIFKLKIIFVALEWF</sequence>
<evidence type="ECO:0000313" key="1">
    <source>
        <dbReference type="EMBL" id="CAK5015197.1"/>
    </source>
</evidence>
<name>A0ACB0XSD8_MELEN</name>
<dbReference type="EMBL" id="CAVMJV010000002">
    <property type="protein sequence ID" value="CAK5015197.1"/>
    <property type="molecule type" value="Genomic_DNA"/>
</dbReference>
<comment type="caution">
    <text evidence="1">The sequence shown here is derived from an EMBL/GenBank/DDBJ whole genome shotgun (WGS) entry which is preliminary data.</text>
</comment>
<evidence type="ECO:0000313" key="2">
    <source>
        <dbReference type="Proteomes" id="UP001497535"/>
    </source>
</evidence>
<proteinExistence type="predicted"/>
<dbReference type="Proteomes" id="UP001497535">
    <property type="component" value="Unassembled WGS sequence"/>
</dbReference>
<gene>
    <name evidence="1" type="ORF">MENTE1834_LOCUS2939</name>
</gene>
<protein>
    <submittedName>
        <fullName evidence="1">Uncharacterized protein</fullName>
    </submittedName>
</protein>
<keyword evidence="2" id="KW-1185">Reference proteome</keyword>
<reference evidence="1" key="1">
    <citation type="submission" date="2023-11" db="EMBL/GenBank/DDBJ databases">
        <authorList>
            <person name="Poullet M."/>
        </authorList>
    </citation>
    <scope>NUCLEOTIDE SEQUENCE</scope>
    <source>
        <strain evidence="1">E1834</strain>
    </source>
</reference>
<accession>A0ACB0XSD8</accession>
<organism evidence="1 2">
    <name type="scientific">Meloidogyne enterolobii</name>
    <name type="common">Root-knot nematode worm</name>
    <name type="synonym">Meloidogyne mayaguensis</name>
    <dbReference type="NCBI Taxonomy" id="390850"/>
    <lineage>
        <taxon>Eukaryota</taxon>
        <taxon>Metazoa</taxon>
        <taxon>Ecdysozoa</taxon>
        <taxon>Nematoda</taxon>
        <taxon>Chromadorea</taxon>
        <taxon>Rhabditida</taxon>
        <taxon>Tylenchina</taxon>
        <taxon>Tylenchomorpha</taxon>
        <taxon>Tylenchoidea</taxon>
        <taxon>Meloidogynidae</taxon>
        <taxon>Meloidogyninae</taxon>
        <taxon>Meloidogyne</taxon>
    </lineage>
</organism>